<dbReference type="RefSeq" id="WP_114398875.1">
    <property type="nucleotide sequence ID" value="NZ_QEIM01000094.1"/>
</dbReference>
<protein>
    <submittedName>
        <fullName evidence="1">Uncharacterized protein</fullName>
    </submittedName>
</protein>
<sequence>MPARRSSTSTSTSASSPRCAEGCRSLERALGRRAGADDHAFTCAACGHLVCAMCGTTPVEWAGYICRGCVAPAPARHLTAGQLRAALAGVADDTVLTPATLAQALRQLGITATTEPAGATRLDQVVAAVWP</sequence>
<comment type="caution">
    <text evidence="1">The sequence shown here is derived from an EMBL/GenBank/DDBJ whole genome shotgun (WGS) entry which is preliminary data.</text>
</comment>
<keyword evidence="2" id="KW-1185">Reference proteome</keyword>
<dbReference type="EMBL" id="QEIN01000055">
    <property type="protein sequence ID" value="RCV59744.1"/>
    <property type="molecule type" value="Genomic_DNA"/>
</dbReference>
<proteinExistence type="predicted"/>
<gene>
    <name evidence="1" type="ORF">DEF24_08905</name>
</gene>
<evidence type="ECO:0000313" key="1">
    <source>
        <dbReference type="EMBL" id="RCV59744.1"/>
    </source>
</evidence>
<dbReference type="OrthoDB" id="9986160at2"/>
<name>A0A368T777_9ACTN</name>
<organism evidence="1 2">
    <name type="scientific">Marinitenerispora sediminis</name>
    <dbReference type="NCBI Taxonomy" id="1931232"/>
    <lineage>
        <taxon>Bacteria</taxon>
        <taxon>Bacillati</taxon>
        <taxon>Actinomycetota</taxon>
        <taxon>Actinomycetes</taxon>
        <taxon>Streptosporangiales</taxon>
        <taxon>Nocardiopsidaceae</taxon>
        <taxon>Marinitenerispora</taxon>
    </lineage>
</organism>
<dbReference type="AlphaFoldDB" id="A0A368T777"/>
<evidence type="ECO:0000313" key="2">
    <source>
        <dbReference type="Proteomes" id="UP000253318"/>
    </source>
</evidence>
<dbReference type="Proteomes" id="UP000253318">
    <property type="component" value="Unassembled WGS sequence"/>
</dbReference>
<accession>A0A368T777</accession>
<reference evidence="1 2" key="1">
    <citation type="submission" date="2018-04" db="EMBL/GenBank/DDBJ databases">
        <title>Novel actinobacteria from marine sediment.</title>
        <authorList>
            <person name="Ng Z.Y."/>
            <person name="Tan G.Y.A."/>
        </authorList>
    </citation>
    <scope>NUCLEOTIDE SEQUENCE [LARGE SCALE GENOMIC DNA]</scope>
    <source>
        <strain evidence="1 2">TPS81</strain>
    </source>
</reference>